<gene>
    <name evidence="1" type="ORF">SAMN06295967_12120</name>
</gene>
<sequence length="247" mass="27654">MARQSSFIKLEGTIGDVTFYKGKNGYNARQKGGVPKSRIMNDPSFQRTRENLAEFARAATSSKFLKDAFREITLRSRDLRTHNRLYSTALRVIKSDPTSKRGERIIANGDITIFNGFQFSYNAMWESTVFVPFTVDNGTSDVTVNLNDFVPSKMLANPQGATHFRLFLVNAAVDFTEEVYRSQSIVGPEMPINITPVTGFSLALTKLGLAGHTDFYAIGVEFLQEVNGDFYDLNDRTHNAAKIILID</sequence>
<dbReference type="OrthoDB" id="645138at2"/>
<proteinExistence type="predicted"/>
<dbReference type="Proteomes" id="UP000198480">
    <property type="component" value="Unassembled WGS sequence"/>
</dbReference>
<evidence type="ECO:0000313" key="2">
    <source>
        <dbReference type="Proteomes" id="UP000198480"/>
    </source>
</evidence>
<dbReference type="RefSeq" id="WP_089242461.1">
    <property type="nucleotide sequence ID" value="NZ_FZOK01000021.1"/>
</dbReference>
<dbReference type="EMBL" id="FZOK01000021">
    <property type="protein sequence ID" value="SNS74577.1"/>
    <property type="molecule type" value="Genomic_DNA"/>
</dbReference>
<name>A0A239GZL0_9BACT</name>
<reference evidence="2" key="1">
    <citation type="submission" date="2017-06" db="EMBL/GenBank/DDBJ databases">
        <authorList>
            <person name="Varghese N."/>
            <person name="Submissions S."/>
        </authorList>
    </citation>
    <scope>NUCLEOTIDE SEQUENCE [LARGE SCALE GENOMIC DNA]</scope>
    <source>
        <strain evidence="2">5C</strain>
    </source>
</reference>
<keyword evidence="2" id="KW-1185">Reference proteome</keyword>
<evidence type="ECO:0000313" key="1">
    <source>
        <dbReference type="EMBL" id="SNS74577.1"/>
    </source>
</evidence>
<organism evidence="1 2">
    <name type="scientific">Belliella buryatensis</name>
    <dbReference type="NCBI Taxonomy" id="1500549"/>
    <lineage>
        <taxon>Bacteria</taxon>
        <taxon>Pseudomonadati</taxon>
        <taxon>Bacteroidota</taxon>
        <taxon>Cytophagia</taxon>
        <taxon>Cytophagales</taxon>
        <taxon>Cyclobacteriaceae</taxon>
        <taxon>Belliella</taxon>
    </lineage>
</organism>
<protein>
    <submittedName>
        <fullName evidence="1">Uncharacterized protein</fullName>
    </submittedName>
</protein>
<dbReference type="AlphaFoldDB" id="A0A239GZL0"/>
<accession>A0A239GZL0</accession>